<accession>A0A1Y1SD71</accession>
<dbReference type="GO" id="GO:0051213">
    <property type="term" value="F:dioxygenase activity"/>
    <property type="evidence" value="ECO:0007669"/>
    <property type="project" value="UniProtKB-KW"/>
</dbReference>
<dbReference type="Gene3D" id="3.10.180.10">
    <property type="entry name" value="2,3-Dihydroxybiphenyl 1,2-Dioxygenase, domain 1"/>
    <property type="match status" value="1"/>
</dbReference>
<reference evidence="2 3" key="1">
    <citation type="submission" date="2013-04" db="EMBL/GenBank/DDBJ databases">
        <title>Oceanococcus atlanticus 22II-S10r2 Genome Sequencing.</title>
        <authorList>
            <person name="Lai Q."/>
            <person name="Li G."/>
            <person name="Shao Z."/>
        </authorList>
    </citation>
    <scope>NUCLEOTIDE SEQUENCE [LARGE SCALE GENOMIC DNA]</scope>
    <source>
        <strain evidence="2 3">22II-S10r2</strain>
    </source>
</reference>
<protein>
    <submittedName>
        <fullName evidence="2">Glyoxalase/bleomycin resistance protein/dioxygenase</fullName>
    </submittedName>
</protein>
<dbReference type="STRING" id="1317117.ATO7_07897"/>
<dbReference type="PANTHER" id="PTHR33990:SF1">
    <property type="entry name" value="PROTEIN YJDN"/>
    <property type="match status" value="1"/>
</dbReference>
<keyword evidence="2" id="KW-0223">Dioxygenase</keyword>
<dbReference type="AlphaFoldDB" id="A0A1Y1SD71"/>
<dbReference type="CDD" id="cd06588">
    <property type="entry name" value="PhnB_like"/>
    <property type="match status" value="1"/>
</dbReference>
<gene>
    <name evidence="2" type="ORF">ATO7_07897</name>
</gene>
<dbReference type="RefSeq" id="WP_158523107.1">
    <property type="nucleotide sequence ID" value="NZ_AQQV01000002.1"/>
</dbReference>
<dbReference type="InterPro" id="IPR029068">
    <property type="entry name" value="Glyas_Bleomycin-R_OHBP_Dase"/>
</dbReference>
<comment type="caution">
    <text evidence="2">The sequence shown here is derived from an EMBL/GenBank/DDBJ whole genome shotgun (WGS) entry which is preliminary data.</text>
</comment>
<dbReference type="Pfam" id="PF06983">
    <property type="entry name" value="3-dmu-9_3-mt"/>
    <property type="match status" value="1"/>
</dbReference>
<dbReference type="SUPFAM" id="SSF54593">
    <property type="entry name" value="Glyoxalase/Bleomycin resistance protein/Dihydroxybiphenyl dioxygenase"/>
    <property type="match status" value="1"/>
</dbReference>
<dbReference type="OrthoDB" id="9795306at2"/>
<organism evidence="2 3">
    <name type="scientific">Oceanococcus atlanticus</name>
    <dbReference type="NCBI Taxonomy" id="1317117"/>
    <lineage>
        <taxon>Bacteria</taxon>
        <taxon>Pseudomonadati</taxon>
        <taxon>Pseudomonadota</taxon>
        <taxon>Gammaproteobacteria</taxon>
        <taxon>Chromatiales</taxon>
        <taxon>Oceanococcaceae</taxon>
        <taxon>Oceanococcus</taxon>
    </lineage>
</organism>
<dbReference type="EMBL" id="AQQV01000002">
    <property type="protein sequence ID" value="ORE86945.1"/>
    <property type="molecule type" value="Genomic_DNA"/>
</dbReference>
<sequence length="137" mass="15200">MTLSHYINFDGNCREAFAYYQTHLGASAPQFLSYGEGPISDTLSPADREKVMHASITIHGFEVAGTDAVTVPYVAPHGMRIILNVEHADEAQRLFSALSDRGQVLMDLHETFWAVAFAVVTDRFNVPWTINCPKEAN</sequence>
<proteinExistence type="predicted"/>
<evidence type="ECO:0000313" key="3">
    <source>
        <dbReference type="Proteomes" id="UP000192342"/>
    </source>
</evidence>
<evidence type="ECO:0000313" key="2">
    <source>
        <dbReference type="EMBL" id="ORE86945.1"/>
    </source>
</evidence>
<keyword evidence="2" id="KW-0560">Oxidoreductase</keyword>
<feature type="domain" description="PhnB-like" evidence="1">
    <location>
        <begin position="6"/>
        <end position="130"/>
    </location>
</feature>
<name>A0A1Y1SD71_9GAMM</name>
<dbReference type="Proteomes" id="UP000192342">
    <property type="component" value="Unassembled WGS sequence"/>
</dbReference>
<keyword evidence="3" id="KW-1185">Reference proteome</keyword>
<evidence type="ECO:0000259" key="1">
    <source>
        <dbReference type="Pfam" id="PF06983"/>
    </source>
</evidence>
<dbReference type="PANTHER" id="PTHR33990">
    <property type="entry name" value="PROTEIN YJDN-RELATED"/>
    <property type="match status" value="1"/>
</dbReference>
<dbReference type="InterPro" id="IPR028973">
    <property type="entry name" value="PhnB-like"/>
</dbReference>